<feature type="transmembrane region" description="Helical" evidence="11">
    <location>
        <begin position="144"/>
        <end position="167"/>
    </location>
</feature>
<reference evidence="13 14" key="1">
    <citation type="journal article" date="2016" name="Front. Microbiol.">
        <title>Genomic Resource of Rice Seed Associated Bacteria.</title>
        <authorList>
            <person name="Midha S."/>
            <person name="Bansal K."/>
            <person name="Sharma S."/>
            <person name="Kumar N."/>
            <person name="Patil P.P."/>
            <person name="Chaudhry V."/>
            <person name="Patil P.B."/>
        </authorList>
    </citation>
    <scope>NUCLEOTIDE SEQUENCE [LARGE SCALE GENOMIC DNA]</scope>
    <source>
        <strain evidence="13 14">NS184</strain>
    </source>
</reference>
<keyword evidence="5" id="KW-0762">Sugar transport</keyword>
<evidence type="ECO:0000256" key="4">
    <source>
        <dbReference type="ARBA" id="ARBA00022475"/>
    </source>
</evidence>
<keyword evidence="3 11" id="KW-0813">Transport</keyword>
<feature type="domain" description="ABC transmembrane type-2" evidence="12">
    <location>
        <begin position="31"/>
        <end position="265"/>
    </location>
</feature>
<dbReference type="RefSeq" id="WP_058725890.1">
    <property type="nucleotide sequence ID" value="NZ_LDQC01000049.1"/>
</dbReference>
<organism evidence="13 14">
    <name type="scientific">Curtobacterium luteum</name>
    <dbReference type="NCBI Taxonomy" id="33881"/>
    <lineage>
        <taxon>Bacteria</taxon>
        <taxon>Bacillati</taxon>
        <taxon>Actinomycetota</taxon>
        <taxon>Actinomycetes</taxon>
        <taxon>Micrococcales</taxon>
        <taxon>Microbacteriaceae</taxon>
        <taxon>Curtobacterium</taxon>
    </lineage>
</organism>
<dbReference type="PRINTS" id="PR00164">
    <property type="entry name" value="ABC2TRNSPORT"/>
</dbReference>
<evidence type="ECO:0000256" key="1">
    <source>
        <dbReference type="ARBA" id="ARBA00004651"/>
    </source>
</evidence>
<dbReference type="PROSITE" id="PS51012">
    <property type="entry name" value="ABC_TM2"/>
    <property type="match status" value="1"/>
</dbReference>
<comment type="subcellular location">
    <subcellularLocation>
        <location evidence="1 11">Cell membrane</location>
        <topology evidence="1 11">Multi-pass membrane protein</topology>
    </subcellularLocation>
</comment>
<feature type="transmembrane region" description="Helical" evidence="11">
    <location>
        <begin position="179"/>
        <end position="198"/>
    </location>
</feature>
<comment type="similarity">
    <text evidence="2 11">Belongs to the ABC-2 integral membrane protein family.</text>
</comment>
<protein>
    <recommendedName>
        <fullName evidence="11">Transport permease protein</fullName>
    </recommendedName>
</protein>
<evidence type="ECO:0000256" key="6">
    <source>
        <dbReference type="ARBA" id="ARBA00022692"/>
    </source>
</evidence>
<dbReference type="GO" id="GO:0043190">
    <property type="term" value="C:ATP-binding cassette (ABC) transporter complex"/>
    <property type="evidence" value="ECO:0007669"/>
    <property type="project" value="InterPro"/>
</dbReference>
<dbReference type="OrthoDB" id="9789409at2"/>
<evidence type="ECO:0000259" key="12">
    <source>
        <dbReference type="PROSITE" id="PS51012"/>
    </source>
</evidence>
<keyword evidence="10" id="KW-0046">Antibiotic resistance</keyword>
<dbReference type="InterPro" id="IPR000412">
    <property type="entry name" value="ABC_2_transport"/>
</dbReference>
<dbReference type="PATRIC" id="fig|33881.3.peg.2250"/>
<dbReference type="PANTHER" id="PTHR30413">
    <property type="entry name" value="INNER MEMBRANE TRANSPORT PERMEASE"/>
    <property type="match status" value="1"/>
</dbReference>
<proteinExistence type="inferred from homology"/>
<evidence type="ECO:0000256" key="2">
    <source>
        <dbReference type="ARBA" id="ARBA00007783"/>
    </source>
</evidence>
<evidence type="ECO:0000256" key="5">
    <source>
        <dbReference type="ARBA" id="ARBA00022597"/>
    </source>
</evidence>
<evidence type="ECO:0000256" key="9">
    <source>
        <dbReference type="ARBA" id="ARBA00023136"/>
    </source>
</evidence>
<dbReference type="Proteomes" id="UP000078252">
    <property type="component" value="Unassembled WGS sequence"/>
</dbReference>
<dbReference type="InterPro" id="IPR047817">
    <property type="entry name" value="ABC2_TM_bact-type"/>
</dbReference>
<evidence type="ECO:0000256" key="10">
    <source>
        <dbReference type="ARBA" id="ARBA00023251"/>
    </source>
</evidence>
<keyword evidence="6 11" id="KW-0812">Transmembrane</keyword>
<feature type="transmembrane region" description="Helical" evidence="11">
    <location>
        <begin position="34"/>
        <end position="55"/>
    </location>
</feature>
<keyword evidence="8 11" id="KW-1133">Transmembrane helix</keyword>
<evidence type="ECO:0000256" key="7">
    <source>
        <dbReference type="ARBA" id="ARBA00022903"/>
    </source>
</evidence>
<gene>
    <name evidence="13" type="ORF">NS184_09590</name>
</gene>
<feature type="transmembrane region" description="Helical" evidence="11">
    <location>
        <begin position="241"/>
        <end position="262"/>
    </location>
</feature>
<dbReference type="GO" id="GO:0140359">
    <property type="term" value="F:ABC-type transporter activity"/>
    <property type="evidence" value="ECO:0007669"/>
    <property type="project" value="InterPro"/>
</dbReference>
<dbReference type="STRING" id="33881.NS184_09590"/>
<evidence type="ECO:0000256" key="11">
    <source>
        <dbReference type="RuleBase" id="RU361157"/>
    </source>
</evidence>
<dbReference type="AlphaFoldDB" id="A0A175RTZ6"/>
<dbReference type="InterPro" id="IPR013525">
    <property type="entry name" value="ABC2_TM"/>
</dbReference>
<dbReference type="GO" id="GO:0046677">
    <property type="term" value="P:response to antibiotic"/>
    <property type="evidence" value="ECO:0007669"/>
    <property type="project" value="UniProtKB-KW"/>
</dbReference>
<accession>A0A175RTZ6</accession>
<evidence type="ECO:0000313" key="14">
    <source>
        <dbReference type="Proteomes" id="UP000078252"/>
    </source>
</evidence>
<feature type="transmembrane region" description="Helical" evidence="11">
    <location>
        <begin position="67"/>
        <end position="84"/>
    </location>
</feature>
<name>A0A175RTZ6_9MICO</name>
<keyword evidence="7" id="KW-0972">Capsule biogenesis/degradation</keyword>
<feature type="transmembrane region" description="Helical" evidence="11">
    <location>
        <begin position="112"/>
        <end position="138"/>
    </location>
</feature>
<sequence length="273" mass="30822">MSYLNELVSSRELLANLTAREVKGKYRRTVFGQLWSLINPLATMLIYTIVYSFIFRARLEVGDPSGLNIYPLWLMCGLLPWIFARNVINSGMTSIVSNGSLIKKVYFPRMTLPLAAVGSFGFTWVVEMGVLLIALAIAGSKFWLFIPLIALTMVFLAMFAAGLGLILSIVNVHFRDMQHLVGIALQMWMYLSPIIYPLSLVEQAANKAGHPWIIHVYKLNPIERFSEVFRNLMYDNRLPNWTDLVACAIAGFASLALGYFVFSRNEKKLAELL</sequence>
<evidence type="ECO:0000256" key="8">
    <source>
        <dbReference type="ARBA" id="ARBA00022989"/>
    </source>
</evidence>
<comment type="caution">
    <text evidence="13">The sequence shown here is derived from an EMBL/GenBank/DDBJ whole genome shotgun (WGS) entry which is preliminary data.</text>
</comment>
<dbReference type="PANTHER" id="PTHR30413:SF10">
    <property type="entry name" value="CAPSULE POLYSACCHARIDE EXPORT INNER-MEMBRANE PROTEIN CTRC"/>
    <property type="match status" value="1"/>
</dbReference>
<keyword evidence="4 11" id="KW-1003">Cell membrane</keyword>
<evidence type="ECO:0000313" key="13">
    <source>
        <dbReference type="EMBL" id="KTR06424.1"/>
    </source>
</evidence>
<dbReference type="Pfam" id="PF01061">
    <property type="entry name" value="ABC2_membrane"/>
    <property type="match status" value="1"/>
</dbReference>
<dbReference type="GO" id="GO:0015920">
    <property type="term" value="P:lipopolysaccharide transport"/>
    <property type="evidence" value="ECO:0007669"/>
    <property type="project" value="TreeGrafter"/>
</dbReference>
<keyword evidence="9 11" id="KW-0472">Membrane</keyword>
<dbReference type="EMBL" id="LDQC01000049">
    <property type="protein sequence ID" value="KTR06424.1"/>
    <property type="molecule type" value="Genomic_DNA"/>
</dbReference>
<evidence type="ECO:0000256" key="3">
    <source>
        <dbReference type="ARBA" id="ARBA00022448"/>
    </source>
</evidence>